<name>A0A7J5Z2G4_DISMA</name>
<feature type="chain" id="PRO_5029877914" description="Secreted protein" evidence="2">
    <location>
        <begin position="18"/>
        <end position="106"/>
    </location>
</feature>
<dbReference type="EMBL" id="JAAKFY010000006">
    <property type="protein sequence ID" value="KAF3856032.1"/>
    <property type="molecule type" value="Genomic_DNA"/>
</dbReference>
<dbReference type="AlphaFoldDB" id="A0A7J5Z2G4"/>
<organism evidence="3 4">
    <name type="scientific">Dissostichus mawsoni</name>
    <name type="common">Antarctic cod</name>
    <dbReference type="NCBI Taxonomy" id="36200"/>
    <lineage>
        <taxon>Eukaryota</taxon>
        <taxon>Metazoa</taxon>
        <taxon>Chordata</taxon>
        <taxon>Craniata</taxon>
        <taxon>Vertebrata</taxon>
        <taxon>Euteleostomi</taxon>
        <taxon>Actinopterygii</taxon>
        <taxon>Neopterygii</taxon>
        <taxon>Teleostei</taxon>
        <taxon>Neoteleostei</taxon>
        <taxon>Acanthomorphata</taxon>
        <taxon>Eupercaria</taxon>
        <taxon>Perciformes</taxon>
        <taxon>Notothenioidei</taxon>
        <taxon>Nototheniidae</taxon>
        <taxon>Dissostichus</taxon>
    </lineage>
</organism>
<feature type="region of interest" description="Disordered" evidence="1">
    <location>
        <begin position="78"/>
        <end position="106"/>
    </location>
</feature>
<evidence type="ECO:0000313" key="4">
    <source>
        <dbReference type="Proteomes" id="UP000518266"/>
    </source>
</evidence>
<feature type="signal peptide" evidence="2">
    <location>
        <begin position="1"/>
        <end position="17"/>
    </location>
</feature>
<evidence type="ECO:0000313" key="3">
    <source>
        <dbReference type="EMBL" id="KAF3856032.1"/>
    </source>
</evidence>
<proteinExistence type="predicted"/>
<dbReference type="Proteomes" id="UP000518266">
    <property type="component" value="Unassembled WGS sequence"/>
</dbReference>
<reference evidence="3 4" key="1">
    <citation type="submission" date="2020-03" db="EMBL/GenBank/DDBJ databases">
        <title>Dissostichus mawsoni Genome sequencing and assembly.</title>
        <authorList>
            <person name="Park H."/>
        </authorList>
    </citation>
    <scope>NUCLEOTIDE SEQUENCE [LARGE SCALE GENOMIC DNA]</scope>
    <source>
        <strain evidence="3">DM0001</strain>
        <tissue evidence="3">Muscle</tissue>
    </source>
</reference>
<evidence type="ECO:0008006" key="5">
    <source>
        <dbReference type="Google" id="ProtNLM"/>
    </source>
</evidence>
<keyword evidence="4" id="KW-1185">Reference proteome</keyword>
<evidence type="ECO:0000256" key="2">
    <source>
        <dbReference type="SAM" id="SignalP"/>
    </source>
</evidence>
<comment type="caution">
    <text evidence="3">The sequence shown here is derived from an EMBL/GenBank/DDBJ whole genome shotgun (WGS) entry which is preliminary data.</text>
</comment>
<protein>
    <recommendedName>
        <fullName evidence="5">Secreted protein</fullName>
    </recommendedName>
</protein>
<accession>A0A7J5Z2G4</accession>
<evidence type="ECO:0000256" key="1">
    <source>
        <dbReference type="SAM" id="MobiDB-lite"/>
    </source>
</evidence>
<keyword evidence="2" id="KW-0732">Signal</keyword>
<gene>
    <name evidence="3" type="ORF">F7725_016755</name>
</gene>
<sequence length="106" mass="10970">MRRDFTLGAVLALGLFADDDQVQVVVAGAVTRQAVHMHHEVKTCSSFSSLAMFCTSLSSGPTPSPGTMVTLKVASARAGGASGPQRAADTLSGREASSCHWGPLRP</sequence>